<gene>
    <name evidence="1" type="ORF">F5891DRAFT_982925</name>
</gene>
<dbReference type="GeneID" id="64671569"/>
<dbReference type="Proteomes" id="UP001195769">
    <property type="component" value="Unassembled WGS sequence"/>
</dbReference>
<name>A0AAD4E061_9AGAM</name>
<sequence length="311" mass="34892">MITLWKYFGSKILTRTTSYEQWQQEPLAMNRNNILALTDADVNGIDDSNLYESRLKLKPQLTRPAATRVVITHLFAQCIRRTKLYSFVTFAALVLLRRLLVLTLSYNPSPPKSLGRVALQHFRNGRVQAGGGERSHSGANQRELFSGVEAAPGFIRLYLQLSLVREGGGRLQAKGSRVPDVRLRRRYSLIVKLGLHQRLRAVGQRFDKSNADLKARPLALTVERATYFIYPYLLSFKDRIVKTPFSREAYSSLSGQALVSPCQAHVTSNTSAHLSLIDLIGSASREDLSITTMAHAVFYSFYADCNLVDGL</sequence>
<proteinExistence type="predicted"/>
<keyword evidence="2" id="KW-1185">Reference proteome</keyword>
<dbReference type="EMBL" id="JABBWK010000049">
    <property type="protein sequence ID" value="KAG1897125.1"/>
    <property type="molecule type" value="Genomic_DNA"/>
</dbReference>
<evidence type="ECO:0000313" key="1">
    <source>
        <dbReference type="EMBL" id="KAG1897125.1"/>
    </source>
</evidence>
<evidence type="ECO:0000313" key="2">
    <source>
        <dbReference type="Proteomes" id="UP001195769"/>
    </source>
</evidence>
<dbReference type="AlphaFoldDB" id="A0AAD4E061"/>
<reference evidence="1" key="1">
    <citation type="journal article" date="2020" name="New Phytol.">
        <title>Comparative genomics reveals dynamic genome evolution in host specialist ectomycorrhizal fungi.</title>
        <authorList>
            <person name="Lofgren L.A."/>
            <person name="Nguyen N.H."/>
            <person name="Vilgalys R."/>
            <person name="Ruytinx J."/>
            <person name="Liao H.L."/>
            <person name="Branco S."/>
            <person name="Kuo A."/>
            <person name="LaButti K."/>
            <person name="Lipzen A."/>
            <person name="Andreopoulos W."/>
            <person name="Pangilinan J."/>
            <person name="Riley R."/>
            <person name="Hundley H."/>
            <person name="Na H."/>
            <person name="Barry K."/>
            <person name="Grigoriev I.V."/>
            <person name="Stajich J.E."/>
            <person name="Kennedy P.G."/>
        </authorList>
    </citation>
    <scope>NUCLEOTIDE SEQUENCE</scope>
    <source>
        <strain evidence="1">FC203</strain>
    </source>
</reference>
<organism evidence="1 2">
    <name type="scientific">Suillus fuscotomentosus</name>
    <dbReference type="NCBI Taxonomy" id="1912939"/>
    <lineage>
        <taxon>Eukaryota</taxon>
        <taxon>Fungi</taxon>
        <taxon>Dikarya</taxon>
        <taxon>Basidiomycota</taxon>
        <taxon>Agaricomycotina</taxon>
        <taxon>Agaricomycetes</taxon>
        <taxon>Agaricomycetidae</taxon>
        <taxon>Boletales</taxon>
        <taxon>Suillineae</taxon>
        <taxon>Suillaceae</taxon>
        <taxon>Suillus</taxon>
    </lineage>
</organism>
<dbReference type="RefSeq" id="XP_041222701.1">
    <property type="nucleotide sequence ID" value="XM_041377271.1"/>
</dbReference>
<protein>
    <submittedName>
        <fullName evidence="1">Uncharacterized protein</fullName>
    </submittedName>
</protein>
<accession>A0AAD4E061</accession>
<comment type="caution">
    <text evidence="1">The sequence shown here is derived from an EMBL/GenBank/DDBJ whole genome shotgun (WGS) entry which is preliminary data.</text>
</comment>